<dbReference type="Proteomes" id="UP001381174">
    <property type="component" value="Unassembled WGS sequence"/>
</dbReference>
<dbReference type="Gene3D" id="2.40.70.10">
    <property type="entry name" value="Acid Proteases"/>
    <property type="match status" value="1"/>
</dbReference>
<evidence type="ECO:0000256" key="1">
    <source>
        <dbReference type="SAM" id="SignalP"/>
    </source>
</evidence>
<organism evidence="2 3">
    <name type="scientific">Fulvimonas yonginensis</name>
    <dbReference type="NCBI Taxonomy" id="1495200"/>
    <lineage>
        <taxon>Bacteria</taxon>
        <taxon>Pseudomonadati</taxon>
        <taxon>Pseudomonadota</taxon>
        <taxon>Gammaproteobacteria</taxon>
        <taxon>Lysobacterales</taxon>
        <taxon>Rhodanobacteraceae</taxon>
        <taxon>Fulvimonas</taxon>
    </lineage>
</organism>
<feature type="signal peptide" evidence="1">
    <location>
        <begin position="1"/>
        <end position="19"/>
    </location>
</feature>
<dbReference type="EMBL" id="JBBBNY010000006">
    <property type="protein sequence ID" value="MEI7037188.1"/>
    <property type="molecule type" value="Genomic_DNA"/>
</dbReference>
<keyword evidence="1" id="KW-0732">Signal</keyword>
<protein>
    <recommendedName>
        <fullName evidence="4">Aspartyl protease</fullName>
    </recommendedName>
</protein>
<comment type="caution">
    <text evidence="2">The sequence shown here is derived from an EMBL/GenBank/DDBJ whole genome shotgun (WGS) entry which is preliminary data.</text>
</comment>
<gene>
    <name evidence="2" type="ORF">WAT24_10510</name>
</gene>
<accession>A0ABU8JDD8</accession>
<dbReference type="RefSeq" id="WP_336807816.1">
    <property type="nucleotide sequence ID" value="NZ_JBBBNY010000006.1"/>
</dbReference>
<name>A0ABU8JDD8_9GAMM</name>
<dbReference type="InterPro" id="IPR021109">
    <property type="entry name" value="Peptidase_aspartic_dom_sf"/>
</dbReference>
<keyword evidence="3" id="KW-1185">Reference proteome</keyword>
<evidence type="ECO:0000313" key="3">
    <source>
        <dbReference type="Proteomes" id="UP001381174"/>
    </source>
</evidence>
<feature type="chain" id="PRO_5046434575" description="Aspartyl protease" evidence="1">
    <location>
        <begin position="20"/>
        <end position="280"/>
    </location>
</feature>
<proteinExistence type="predicted"/>
<sequence length="280" mass="29394">MTRILLSLAASLLSTAVLAHGAMPEAVFKLEPYRKTVALRASVDGHTGLFVFDTAGGITLLAPDFARTIGCTPWGRLSGFQMTGKRLDAPRCDNVRIALDGHTFVAPVTAVIDPAPLMAKDAAPVAGSIALDLFAGKAITVDLVHRQLIVETPASLHERVSHATPLPVLLSRELQGHALAASVGVSTSHGMTWFELDTGNGGTLLVSQPYASLFGLDADAKGPQTADIPVAPDLHARGRAFTPDMAIDGNLGMPFLRGKVVTLDLAEGRLWIQAAGTQNP</sequence>
<reference evidence="2 3" key="1">
    <citation type="journal article" date="2014" name="Int. J. Syst. Evol. Microbiol.">
        <title>Fulvimonas yonginensis sp. nov., isolated from greenhouse soil, and emended description of the genus Fulvimonas.</title>
        <authorList>
            <person name="Ahn J.H."/>
            <person name="Kim S.J."/>
            <person name="Weon H.Y."/>
            <person name="Hong S.B."/>
            <person name="Seok S.J."/>
            <person name="Kwon S.W."/>
        </authorList>
    </citation>
    <scope>NUCLEOTIDE SEQUENCE [LARGE SCALE GENOMIC DNA]</scope>
    <source>
        <strain evidence="2 3">KACC 16952</strain>
    </source>
</reference>
<evidence type="ECO:0008006" key="4">
    <source>
        <dbReference type="Google" id="ProtNLM"/>
    </source>
</evidence>
<evidence type="ECO:0000313" key="2">
    <source>
        <dbReference type="EMBL" id="MEI7037188.1"/>
    </source>
</evidence>